<dbReference type="PANTHER" id="PTHR43135:SF3">
    <property type="entry name" value="ALPHA-D-RIBOSE 1-METHYLPHOSPHONATE 5-TRIPHOSPHATE DIPHOSPHATASE"/>
    <property type="match status" value="1"/>
</dbReference>
<sequence length="411" mass="43051">MHFALHAGTVIDPVAGALPDHIIEVQDGTITAVSPAADWSGSGVPVHDASTLVVVPGFVDCHDHLTISGGDEVEQALRPFARQAVTATVVARTIIEAGITTVRTLGDADAMDIKAKRAIDEGKIPGPRIIPAVAPITRTGGHAHFMGTVADGEDAVRRAVRQHLATGARWIKVMASGGNSTPGSDPMVQEFTDAELLAVGDEAARAGLDVTGHLHGGPAVDTAIKAGFRSIEHGAFLTTEQLDQIAEAGMWLVSTVGIGRAVADDPTAPEFYRVKAQRALARRIQMLREARARGVKVAIGCDGNHGKVAVEADALLEAGFAPLEVLRSLTLEGARLCRTDDVQGTVEVGKHADLVVLGSDPLASASSYSDVRAVYRYGQLYPVSQPRSSERLSDQHLTREPVVNGPATAGA</sequence>
<dbReference type="InterPro" id="IPR051781">
    <property type="entry name" value="Metallo-dep_Hydrolase"/>
</dbReference>
<dbReference type="Proteomes" id="UP001595955">
    <property type="component" value="Unassembled WGS sequence"/>
</dbReference>
<comment type="caution">
    <text evidence="3">The sequence shown here is derived from an EMBL/GenBank/DDBJ whole genome shotgun (WGS) entry which is preliminary data.</text>
</comment>
<name>A0ABV9D9F3_9MICO</name>
<evidence type="ECO:0000256" key="1">
    <source>
        <dbReference type="SAM" id="MobiDB-lite"/>
    </source>
</evidence>
<dbReference type="SUPFAM" id="SSF51556">
    <property type="entry name" value="Metallo-dependent hydrolases"/>
    <property type="match status" value="1"/>
</dbReference>
<dbReference type="PANTHER" id="PTHR43135">
    <property type="entry name" value="ALPHA-D-RIBOSE 1-METHYLPHOSPHONATE 5-TRIPHOSPHATE DIPHOSPHATASE"/>
    <property type="match status" value="1"/>
</dbReference>
<feature type="compositionally biased region" description="Basic and acidic residues" evidence="1">
    <location>
        <begin position="388"/>
        <end position="399"/>
    </location>
</feature>
<dbReference type="RefSeq" id="WP_122823842.1">
    <property type="nucleotide sequence ID" value="NZ_CP033325.1"/>
</dbReference>
<protein>
    <submittedName>
        <fullName evidence="3">Amidohydrolase family protein</fullName>
    </submittedName>
</protein>
<dbReference type="Pfam" id="PF01979">
    <property type="entry name" value="Amidohydro_1"/>
    <property type="match status" value="1"/>
</dbReference>
<reference evidence="4" key="1">
    <citation type="journal article" date="2019" name="Int. J. Syst. Evol. Microbiol.">
        <title>The Global Catalogue of Microorganisms (GCM) 10K type strain sequencing project: providing services to taxonomists for standard genome sequencing and annotation.</title>
        <authorList>
            <consortium name="The Broad Institute Genomics Platform"/>
            <consortium name="The Broad Institute Genome Sequencing Center for Infectious Disease"/>
            <person name="Wu L."/>
            <person name="Ma J."/>
        </authorList>
    </citation>
    <scope>NUCLEOTIDE SEQUENCE [LARGE SCALE GENOMIC DNA]</scope>
    <source>
        <strain evidence="4">JCM 3369</strain>
    </source>
</reference>
<organism evidence="3 4">
    <name type="scientific">Georgenia faecalis</name>
    <dbReference type="NCBI Taxonomy" id="2483799"/>
    <lineage>
        <taxon>Bacteria</taxon>
        <taxon>Bacillati</taxon>
        <taxon>Actinomycetota</taxon>
        <taxon>Actinomycetes</taxon>
        <taxon>Micrococcales</taxon>
        <taxon>Bogoriellaceae</taxon>
        <taxon>Georgenia</taxon>
    </lineage>
</organism>
<keyword evidence="4" id="KW-1185">Reference proteome</keyword>
<dbReference type="InterPro" id="IPR006680">
    <property type="entry name" value="Amidohydro-rel"/>
</dbReference>
<dbReference type="InterPro" id="IPR032466">
    <property type="entry name" value="Metal_Hydrolase"/>
</dbReference>
<proteinExistence type="predicted"/>
<accession>A0ABV9D9F3</accession>
<dbReference type="Gene3D" id="2.30.40.10">
    <property type="entry name" value="Urease, subunit C, domain 1"/>
    <property type="match status" value="1"/>
</dbReference>
<feature type="region of interest" description="Disordered" evidence="1">
    <location>
        <begin position="386"/>
        <end position="411"/>
    </location>
</feature>
<dbReference type="InterPro" id="IPR057744">
    <property type="entry name" value="OTAase-like"/>
</dbReference>
<dbReference type="CDD" id="cd01299">
    <property type="entry name" value="Met_dep_hydrolase_A"/>
    <property type="match status" value="1"/>
</dbReference>
<evidence type="ECO:0000259" key="2">
    <source>
        <dbReference type="Pfam" id="PF01979"/>
    </source>
</evidence>
<dbReference type="Gene3D" id="3.20.20.140">
    <property type="entry name" value="Metal-dependent hydrolases"/>
    <property type="match status" value="1"/>
</dbReference>
<dbReference type="InterPro" id="IPR011059">
    <property type="entry name" value="Metal-dep_hydrolase_composite"/>
</dbReference>
<feature type="domain" description="Amidohydrolase-related" evidence="2">
    <location>
        <begin position="53"/>
        <end position="365"/>
    </location>
</feature>
<evidence type="ECO:0000313" key="3">
    <source>
        <dbReference type="EMBL" id="MFC4555391.1"/>
    </source>
</evidence>
<dbReference type="EMBL" id="JBHSGF010000005">
    <property type="protein sequence ID" value="MFC4555391.1"/>
    <property type="molecule type" value="Genomic_DNA"/>
</dbReference>
<gene>
    <name evidence="3" type="ORF">ACFO3F_09030</name>
</gene>
<dbReference type="SUPFAM" id="SSF51338">
    <property type="entry name" value="Composite domain of metallo-dependent hydrolases"/>
    <property type="match status" value="1"/>
</dbReference>
<evidence type="ECO:0000313" key="4">
    <source>
        <dbReference type="Proteomes" id="UP001595955"/>
    </source>
</evidence>